<gene>
    <name evidence="1" type="ORF">AQPW35_37040</name>
</gene>
<dbReference type="Gene3D" id="1.10.10.1130">
    <property type="entry name" value="Uncharacterised protein PF10982, DUF2789"/>
    <property type="match status" value="1"/>
</dbReference>
<protein>
    <recommendedName>
        <fullName evidence="3">DUF2789 domain-containing protein</fullName>
    </recommendedName>
</protein>
<comment type="caution">
    <text evidence="1">The sequence shown here is derived from an EMBL/GenBank/DDBJ whole genome shotgun (WGS) entry which is preliminary data.</text>
</comment>
<dbReference type="InterPro" id="IPR038086">
    <property type="entry name" value="DUF2789_sf"/>
</dbReference>
<accession>A0A480ATA5</accession>
<sequence>MDTTRHDLPELFAQLGLQNTPEAIRTFIQHHRPLDGNILLRDAPFWSPAQAALIRESFGQDSDWALVVDELNTQLRAHPDPADLPQG</sequence>
<evidence type="ECO:0000313" key="1">
    <source>
        <dbReference type="EMBL" id="GCL64623.1"/>
    </source>
</evidence>
<dbReference type="OrthoDB" id="5828847at2"/>
<proteinExistence type="predicted"/>
<keyword evidence="2" id="KW-1185">Reference proteome</keyword>
<dbReference type="Pfam" id="PF10982">
    <property type="entry name" value="DUF2789"/>
    <property type="match status" value="1"/>
</dbReference>
<dbReference type="EMBL" id="BJCL01000010">
    <property type="protein sequence ID" value="GCL64623.1"/>
    <property type="molecule type" value="Genomic_DNA"/>
</dbReference>
<dbReference type="InterPro" id="IPR021250">
    <property type="entry name" value="DUF2789"/>
</dbReference>
<reference evidence="2" key="1">
    <citation type="submission" date="2019-03" db="EMBL/GenBank/DDBJ databases">
        <title>Aquabacterium pictum sp.nov., the first bacteriochlorophyll a-containing freshwater bacterium in the genus Aquabacterium of the class Betaproteobacteria.</title>
        <authorList>
            <person name="Hirose S."/>
            <person name="Tank M."/>
            <person name="Hara E."/>
            <person name="Tamaki H."/>
            <person name="Takaichi S."/>
            <person name="Haruta S."/>
            <person name="Hanada S."/>
        </authorList>
    </citation>
    <scope>NUCLEOTIDE SEQUENCE [LARGE SCALE GENOMIC DNA]</scope>
    <source>
        <strain evidence="2">W35</strain>
    </source>
</reference>
<dbReference type="Proteomes" id="UP000301751">
    <property type="component" value="Unassembled WGS sequence"/>
</dbReference>
<evidence type="ECO:0008006" key="3">
    <source>
        <dbReference type="Google" id="ProtNLM"/>
    </source>
</evidence>
<dbReference type="AlphaFoldDB" id="A0A480ATA5"/>
<organism evidence="1 2">
    <name type="scientific">Pseudaquabacterium pictum</name>
    <dbReference type="NCBI Taxonomy" id="2315236"/>
    <lineage>
        <taxon>Bacteria</taxon>
        <taxon>Pseudomonadati</taxon>
        <taxon>Pseudomonadota</taxon>
        <taxon>Betaproteobacteria</taxon>
        <taxon>Burkholderiales</taxon>
        <taxon>Sphaerotilaceae</taxon>
        <taxon>Pseudaquabacterium</taxon>
    </lineage>
</organism>
<dbReference type="RefSeq" id="WP_137734348.1">
    <property type="nucleotide sequence ID" value="NZ_BJCL01000010.1"/>
</dbReference>
<evidence type="ECO:0000313" key="2">
    <source>
        <dbReference type="Proteomes" id="UP000301751"/>
    </source>
</evidence>
<name>A0A480ATA5_9BURK</name>